<protein>
    <recommendedName>
        <fullName evidence="3">F-box associated domain-containing protein</fullName>
    </recommendedName>
</protein>
<organism evidence="1 2">
    <name type="scientific">Solanum pinnatisectum</name>
    <name type="common">tansyleaf nightshade</name>
    <dbReference type="NCBI Taxonomy" id="50273"/>
    <lineage>
        <taxon>Eukaryota</taxon>
        <taxon>Viridiplantae</taxon>
        <taxon>Streptophyta</taxon>
        <taxon>Embryophyta</taxon>
        <taxon>Tracheophyta</taxon>
        <taxon>Spermatophyta</taxon>
        <taxon>Magnoliopsida</taxon>
        <taxon>eudicotyledons</taxon>
        <taxon>Gunneridae</taxon>
        <taxon>Pentapetalae</taxon>
        <taxon>asterids</taxon>
        <taxon>lamiids</taxon>
        <taxon>Solanales</taxon>
        <taxon>Solanaceae</taxon>
        <taxon>Solanoideae</taxon>
        <taxon>Solaneae</taxon>
        <taxon>Solanum</taxon>
    </lineage>
</organism>
<gene>
    <name evidence="1" type="ORF">R3W88_001132</name>
</gene>
<sequence>MVEDKQKLEWPTSCEPRDARIFCSCDGLVLILILAVNLNTERGVNISIEFLSLKSGSWRRIGYPTYIQRVRGFRDCGMDNLAFLHGAFHWLGKSPSVYYTTVSLNISNEVYGEVPLLKRMYDVCPLYFFVDHGVSVLREMLCFYSTYNDVPEGIKGTLKLWVMKNYDVRESWTNFIKIQDTNLFHSARPIYMFADCEVLLHCKRVGYFSSKFMTSRGPFDLCPECDTTKRGIVYAESFISLSYS</sequence>
<evidence type="ECO:0008006" key="3">
    <source>
        <dbReference type="Google" id="ProtNLM"/>
    </source>
</evidence>
<keyword evidence="2" id="KW-1185">Reference proteome</keyword>
<reference evidence="1 2" key="1">
    <citation type="submission" date="2023-10" db="EMBL/GenBank/DDBJ databases">
        <title>Genome-Wide Identification Analysis in wild type Solanum Pinnatisectum Reveals Some Genes Defensing Phytophthora Infestans.</title>
        <authorList>
            <person name="Sun C."/>
        </authorList>
    </citation>
    <scope>NUCLEOTIDE SEQUENCE [LARGE SCALE GENOMIC DNA]</scope>
    <source>
        <strain evidence="1">LQN</strain>
        <tissue evidence="1">Leaf</tissue>
    </source>
</reference>
<proteinExistence type="predicted"/>
<evidence type="ECO:0000313" key="1">
    <source>
        <dbReference type="EMBL" id="KAK4737435.1"/>
    </source>
</evidence>
<name>A0AAV9MKN8_9SOLN</name>
<dbReference type="AlphaFoldDB" id="A0AAV9MKN8"/>
<accession>A0AAV9MKN8</accession>
<dbReference type="Proteomes" id="UP001311915">
    <property type="component" value="Unassembled WGS sequence"/>
</dbReference>
<comment type="caution">
    <text evidence="1">The sequence shown here is derived from an EMBL/GenBank/DDBJ whole genome shotgun (WGS) entry which is preliminary data.</text>
</comment>
<dbReference type="EMBL" id="JAWPEI010000001">
    <property type="protein sequence ID" value="KAK4737435.1"/>
    <property type="molecule type" value="Genomic_DNA"/>
</dbReference>
<evidence type="ECO:0000313" key="2">
    <source>
        <dbReference type="Proteomes" id="UP001311915"/>
    </source>
</evidence>